<keyword evidence="2" id="KW-0808">Transferase</keyword>
<accession>A0A494YEJ4</accession>
<name>A0A494YEJ4_9BURK</name>
<evidence type="ECO:0000313" key="3">
    <source>
        <dbReference type="Proteomes" id="UP000270342"/>
    </source>
</evidence>
<dbReference type="Pfam" id="PF13524">
    <property type="entry name" value="Glyco_trans_1_2"/>
    <property type="match status" value="1"/>
</dbReference>
<protein>
    <submittedName>
        <fullName evidence="2">Glycosyltransferase</fullName>
    </submittedName>
</protein>
<organism evidence="2 3">
    <name type="scientific">Pararobbsia silviterrae</name>
    <dbReference type="NCBI Taxonomy" id="1792498"/>
    <lineage>
        <taxon>Bacteria</taxon>
        <taxon>Pseudomonadati</taxon>
        <taxon>Pseudomonadota</taxon>
        <taxon>Betaproteobacteria</taxon>
        <taxon>Burkholderiales</taxon>
        <taxon>Burkholderiaceae</taxon>
        <taxon>Pararobbsia</taxon>
    </lineage>
</organism>
<dbReference type="EMBL" id="RBZU01000001">
    <property type="protein sequence ID" value="RKP59138.1"/>
    <property type="molecule type" value="Genomic_DNA"/>
</dbReference>
<dbReference type="InterPro" id="IPR055259">
    <property type="entry name" value="YkvP/CgeB_Glyco_trans-like"/>
</dbReference>
<dbReference type="Proteomes" id="UP000270342">
    <property type="component" value="Unassembled WGS sequence"/>
</dbReference>
<sequence length="513" mass="55754">MGPRNERAYRLRRVQAARRRRCADRQRPRAHGHALPRVDAFLRARGGHRSLLEARAVLARDRRPRRTWGPRALYAPARHAPYRHGIGRRMNTVPMSPARATPHARPRAAARQFFFAPIVLRRYNERTAQRFQVGAASHKVAGLAAGLRSHAAASIVVSSPIVTASTGPKRFGGFVCRDARLACAYLPAISVRGLNRVFAACAYLRFAIRHIRPGDGVVLYNYFPEYVPVAAYLRWRLGRDKVVMDLEDGPRADERTLRGVVNRWSLRVLSRVCSPRAIVVSRQLADVMQIDDACVVNGVSPDAVTQRARFGDPVTFLYGGSIETGTGLDLFCGALRELARTRPDLAGKVRFVVTGFGGGASLAALADDLARSGFALDLRQDVGPDDYRTILSEADVGLSLKMPASALNATTFPSKVIELASLGLLVLTTDISDISLLFDDTSAAILRTADAAALAALIAQIAARPELYARIAQAGQRRIVERCSRHAVGARLVAFLGGAPDSFPSSSSSPSSP</sequence>
<reference evidence="2 3" key="1">
    <citation type="submission" date="2018-10" db="EMBL/GenBank/DDBJ databases">
        <title>Robbsia sp. DHC34, isolated from soil.</title>
        <authorList>
            <person name="Gao Z.-H."/>
            <person name="Qiu L.-H."/>
        </authorList>
    </citation>
    <scope>NUCLEOTIDE SEQUENCE [LARGE SCALE GENOMIC DNA]</scope>
    <source>
        <strain evidence="2 3">DHC34</strain>
    </source>
</reference>
<keyword evidence="3" id="KW-1185">Reference proteome</keyword>
<dbReference type="PANTHER" id="PTHR12526:SF600">
    <property type="entry name" value="GLYCOSYL TRANSFERASE GROUP 1"/>
    <property type="match status" value="1"/>
</dbReference>
<feature type="domain" description="Spore protein YkvP/CgeB glycosyl transferase-like" evidence="1">
    <location>
        <begin position="368"/>
        <end position="482"/>
    </location>
</feature>
<comment type="caution">
    <text evidence="2">The sequence shown here is derived from an EMBL/GenBank/DDBJ whole genome shotgun (WGS) entry which is preliminary data.</text>
</comment>
<evidence type="ECO:0000259" key="1">
    <source>
        <dbReference type="Pfam" id="PF13524"/>
    </source>
</evidence>
<dbReference type="AlphaFoldDB" id="A0A494YEJ4"/>
<dbReference type="GO" id="GO:0016757">
    <property type="term" value="F:glycosyltransferase activity"/>
    <property type="evidence" value="ECO:0007669"/>
    <property type="project" value="TreeGrafter"/>
</dbReference>
<dbReference type="PANTHER" id="PTHR12526">
    <property type="entry name" value="GLYCOSYLTRANSFERASE"/>
    <property type="match status" value="1"/>
</dbReference>
<gene>
    <name evidence="2" type="ORF">D7S86_04365</name>
</gene>
<proteinExistence type="predicted"/>
<dbReference type="Gene3D" id="3.40.50.2000">
    <property type="entry name" value="Glycogen Phosphorylase B"/>
    <property type="match status" value="1"/>
</dbReference>
<evidence type="ECO:0000313" key="2">
    <source>
        <dbReference type="EMBL" id="RKP59138.1"/>
    </source>
</evidence>
<dbReference type="SUPFAM" id="SSF53756">
    <property type="entry name" value="UDP-Glycosyltransferase/glycogen phosphorylase"/>
    <property type="match status" value="1"/>
</dbReference>